<dbReference type="Gene3D" id="3.40.33.10">
    <property type="entry name" value="CAP"/>
    <property type="match status" value="1"/>
</dbReference>
<evidence type="ECO:0000259" key="1">
    <source>
        <dbReference type="SMART" id="SM00198"/>
    </source>
</evidence>
<evidence type="ECO:0000313" key="2">
    <source>
        <dbReference type="EMBL" id="PPJ59090.1"/>
    </source>
</evidence>
<dbReference type="AlphaFoldDB" id="A0A2S6CH73"/>
<dbReference type="InterPro" id="IPR001283">
    <property type="entry name" value="CRISP-related"/>
</dbReference>
<dbReference type="STRING" id="357750.A0A2S6CH73"/>
<dbReference type="InterPro" id="IPR035940">
    <property type="entry name" value="CAP_sf"/>
</dbReference>
<evidence type="ECO:0000313" key="3">
    <source>
        <dbReference type="Proteomes" id="UP000237631"/>
    </source>
</evidence>
<name>A0A2S6CH73_9PEZI</name>
<proteinExistence type="predicted"/>
<dbReference type="PROSITE" id="PS01009">
    <property type="entry name" value="CRISP_1"/>
    <property type="match status" value="1"/>
</dbReference>
<dbReference type="GO" id="GO:0005576">
    <property type="term" value="C:extracellular region"/>
    <property type="evidence" value="ECO:0007669"/>
    <property type="project" value="InterPro"/>
</dbReference>
<feature type="domain" description="SCP" evidence="1">
    <location>
        <begin position="5"/>
        <end position="134"/>
    </location>
</feature>
<dbReference type="SMART" id="SM00198">
    <property type="entry name" value="SCP"/>
    <property type="match status" value="1"/>
</dbReference>
<protein>
    <recommendedName>
        <fullName evidence="1">SCP domain-containing protein</fullName>
    </recommendedName>
</protein>
<reference evidence="3" key="1">
    <citation type="journal article" date="2017" name="bioRxiv">
        <title>Conservation of a gene cluster reveals novel cercosporin biosynthetic mechanisms and extends production to the genus Colletotrichum.</title>
        <authorList>
            <person name="de Jonge R."/>
            <person name="Ebert M.K."/>
            <person name="Huitt-Roehl C.R."/>
            <person name="Pal P."/>
            <person name="Suttle J.C."/>
            <person name="Spanner R.E."/>
            <person name="Neubauer J.D."/>
            <person name="Jurick W.M.II."/>
            <person name="Stott K.A."/>
            <person name="Secor G.A."/>
            <person name="Thomma B.P.H.J."/>
            <person name="Van de Peer Y."/>
            <person name="Townsend C.A."/>
            <person name="Bolton M.D."/>
        </authorList>
    </citation>
    <scope>NUCLEOTIDE SEQUENCE [LARGE SCALE GENOMIC DNA]</scope>
    <source>
        <strain evidence="3">CBS538.71</strain>
    </source>
</reference>
<dbReference type="OrthoDB" id="337038at2759"/>
<organism evidence="2 3">
    <name type="scientific">Cercospora berteroae</name>
    <dbReference type="NCBI Taxonomy" id="357750"/>
    <lineage>
        <taxon>Eukaryota</taxon>
        <taxon>Fungi</taxon>
        <taxon>Dikarya</taxon>
        <taxon>Ascomycota</taxon>
        <taxon>Pezizomycotina</taxon>
        <taxon>Dothideomycetes</taxon>
        <taxon>Dothideomycetidae</taxon>
        <taxon>Mycosphaerellales</taxon>
        <taxon>Mycosphaerellaceae</taxon>
        <taxon>Cercospora</taxon>
    </lineage>
</organism>
<comment type="caution">
    <text evidence="2">The sequence shown here is derived from an EMBL/GenBank/DDBJ whole genome shotgun (WGS) entry which is preliminary data.</text>
</comment>
<dbReference type="Proteomes" id="UP000237631">
    <property type="component" value="Unassembled WGS sequence"/>
</dbReference>
<keyword evidence="3" id="KW-1185">Reference proteome</keyword>
<dbReference type="Pfam" id="PF00188">
    <property type="entry name" value="CAP"/>
    <property type="match status" value="1"/>
</dbReference>
<gene>
    <name evidence="2" type="ORF">CBER1_01648</name>
</gene>
<dbReference type="SUPFAM" id="SSF55797">
    <property type="entry name" value="PR-1-like"/>
    <property type="match status" value="1"/>
</dbReference>
<dbReference type="PANTHER" id="PTHR10334">
    <property type="entry name" value="CYSTEINE-RICH SECRETORY PROTEIN-RELATED"/>
    <property type="match status" value="1"/>
</dbReference>
<accession>A0A2S6CH73</accession>
<sequence>MSSDSLQSQALNSTNEWRSRHMADPIQWNDTLADYAQDWAKGCVWEHSGGPHGENLAAGFENATLAIDAWGNEEEKYNYKKGKFTEETGHFSQLVWRNTTSIGCAEVECDTDGDKGVQGKYLVCEYNPAGNVQGQFKYNVMKSGMDENGNPGFGSEGTRMRSSPRMLVLALAVAWMMVNFVV</sequence>
<dbReference type="InterPro" id="IPR018244">
    <property type="entry name" value="Allrgn_V5/Tpx1_CS"/>
</dbReference>
<dbReference type="EMBL" id="PNEN01000421">
    <property type="protein sequence ID" value="PPJ59090.1"/>
    <property type="molecule type" value="Genomic_DNA"/>
</dbReference>
<dbReference type="PRINTS" id="PR00837">
    <property type="entry name" value="V5TPXLIKE"/>
</dbReference>
<dbReference type="InterPro" id="IPR014044">
    <property type="entry name" value="CAP_dom"/>
</dbReference>